<dbReference type="InterPro" id="IPR017441">
    <property type="entry name" value="Protein_kinase_ATP_BS"/>
</dbReference>
<dbReference type="SMART" id="SM00220">
    <property type="entry name" value="S_TKc"/>
    <property type="match status" value="1"/>
</dbReference>
<dbReference type="AlphaFoldDB" id="A0A8T0PEG7"/>
<sequence>MLISLASSLRSSLLPIQFQPHPLPELHRLISWWLQTMCIQGHAVALVVPAGLLLTLTLLVAGIPWEACNSTITGNYTANSTYGGNLRLVAAALPGNVSTSPTLFAKAVIGTAPDIVYALGQCSGDQSAAACHDCINASFAAAQKLCPFNKGAAVFYDTCFVGFSGRDFLASTTNSDDQEVQLYNGQNITSDGADRFNATAYELLNAMAEHMATTNSEKFLTGTIGFDDATYPNIYGMASCTSDLTPGQCRGCLDAAIAEMPRVFIPNTKGARIAGLRCIVRYEVYRFYNGSTMLQLPGTHAGRIGSKKSNDTGKILAIVLPIVVAIAASLAMCVFCRRRTKSKSKRSLSFTSHMEDIECIESLVIDLPTLRLATNNFAEDKKLGEGGFGAVYKGSLPNGQEIAVKRLSQNSRQGIGELRNELVLIAKLQHKNLVRLVGVCLEEEEKLLVYEYMPNTSLDTFLFDSEKRKELDWGKRFTIINGITRGLQYLHEDSQLKIVHRDLKASNILLDTAMNPKISDFGLARLFGEDQSQDTTRRVVGTYGYMAPEYALRGQYSIKSDIYSFGVLILEIITGRRNSDSYNSDQSVDLPSLVWEHWTTRSITDMVDPYFRSDSSWDEILRCIHIGLSCVQEDPVDRPTISAISIMLDSGTVPSQPPSRPAFYVEMSGNVDSGMYSSQSYPGFVNKSTAKSTVVSPNELSVTDPEPR</sequence>
<comment type="caution">
    <text evidence="17">The sequence shown here is derived from an EMBL/GenBank/DDBJ whole genome shotgun (WGS) entry which is preliminary data.</text>
</comment>
<feature type="domain" description="Gnk2-homologous" evidence="16">
    <location>
        <begin position="64"/>
        <end position="168"/>
    </location>
</feature>
<evidence type="ECO:0000256" key="2">
    <source>
        <dbReference type="ARBA" id="ARBA00022527"/>
    </source>
</evidence>
<reference evidence="17" key="1">
    <citation type="submission" date="2020-05" db="EMBL/GenBank/DDBJ databases">
        <title>WGS assembly of Panicum virgatum.</title>
        <authorList>
            <person name="Lovell J.T."/>
            <person name="Jenkins J."/>
            <person name="Shu S."/>
            <person name="Juenger T.E."/>
            <person name="Schmutz J."/>
        </authorList>
    </citation>
    <scope>NUCLEOTIDE SEQUENCE</scope>
    <source>
        <strain evidence="17">AP13</strain>
    </source>
</reference>
<evidence type="ECO:0000256" key="12">
    <source>
        <dbReference type="ARBA" id="ARBA00023180"/>
    </source>
</evidence>
<dbReference type="PANTHER" id="PTHR27002:SF1054">
    <property type="entry name" value="OS07G0628700 PROTEIN"/>
    <property type="match status" value="1"/>
</dbReference>
<evidence type="ECO:0008006" key="19">
    <source>
        <dbReference type="Google" id="ProtNLM"/>
    </source>
</evidence>
<keyword evidence="18" id="KW-1185">Reference proteome</keyword>
<dbReference type="GO" id="GO:0005524">
    <property type="term" value="F:ATP binding"/>
    <property type="evidence" value="ECO:0007669"/>
    <property type="project" value="UniProtKB-UniRule"/>
</dbReference>
<dbReference type="CDD" id="cd23509">
    <property type="entry name" value="Gnk2-like"/>
    <property type="match status" value="2"/>
</dbReference>
<evidence type="ECO:0000256" key="11">
    <source>
        <dbReference type="ARBA" id="ARBA00023136"/>
    </source>
</evidence>
<dbReference type="GO" id="GO:0006950">
    <property type="term" value="P:response to stress"/>
    <property type="evidence" value="ECO:0007669"/>
    <property type="project" value="UniProtKB-ARBA"/>
</dbReference>
<evidence type="ECO:0000256" key="14">
    <source>
        <dbReference type="SAM" id="Phobius"/>
    </source>
</evidence>
<evidence type="ECO:0000256" key="10">
    <source>
        <dbReference type="ARBA" id="ARBA00022989"/>
    </source>
</evidence>
<dbReference type="InterPro" id="IPR011009">
    <property type="entry name" value="Kinase-like_dom_sf"/>
</dbReference>
<evidence type="ECO:0000256" key="4">
    <source>
        <dbReference type="ARBA" id="ARBA00022692"/>
    </source>
</evidence>
<dbReference type="PROSITE" id="PS00107">
    <property type="entry name" value="PROTEIN_KINASE_ATP"/>
    <property type="match status" value="1"/>
</dbReference>
<dbReference type="PROSITE" id="PS50011">
    <property type="entry name" value="PROTEIN_KINASE_DOM"/>
    <property type="match status" value="1"/>
</dbReference>
<protein>
    <recommendedName>
        <fullName evidence="19">Cysteine-rich receptor-like protein kinase 10</fullName>
    </recommendedName>
</protein>
<organism evidence="17 18">
    <name type="scientific">Panicum virgatum</name>
    <name type="common">Blackwell switchgrass</name>
    <dbReference type="NCBI Taxonomy" id="38727"/>
    <lineage>
        <taxon>Eukaryota</taxon>
        <taxon>Viridiplantae</taxon>
        <taxon>Streptophyta</taxon>
        <taxon>Embryophyta</taxon>
        <taxon>Tracheophyta</taxon>
        <taxon>Spermatophyta</taxon>
        <taxon>Magnoliopsida</taxon>
        <taxon>Liliopsida</taxon>
        <taxon>Poales</taxon>
        <taxon>Poaceae</taxon>
        <taxon>PACMAD clade</taxon>
        <taxon>Panicoideae</taxon>
        <taxon>Panicodae</taxon>
        <taxon>Paniceae</taxon>
        <taxon>Panicinae</taxon>
        <taxon>Panicum</taxon>
        <taxon>Panicum sect. Hiantes</taxon>
    </lineage>
</organism>
<dbReference type="CDD" id="cd14066">
    <property type="entry name" value="STKc_IRAK"/>
    <property type="match status" value="1"/>
</dbReference>
<dbReference type="OrthoDB" id="688481at2759"/>
<evidence type="ECO:0000256" key="13">
    <source>
        <dbReference type="PROSITE-ProRule" id="PRU10141"/>
    </source>
</evidence>
<evidence type="ECO:0000256" key="5">
    <source>
        <dbReference type="ARBA" id="ARBA00022729"/>
    </source>
</evidence>
<dbReference type="Gene3D" id="3.30.200.20">
    <property type="entry name" value="Phosphorylase Kinase, domain 1"/>
    <property type="match status" value="1"/>
</dbReference>
<accession>A0A8T0PEG7</accession>
<evidence type="ECO:0000256" key="9">
    <source>
        <dbReference type="ARBA" id="ARBA00022840"/>
    </source>
</evidence>
<feature type="domain" description="Protein kinase" evidence="15">
    <location>
        <begin position="377"/>
        <end position="663"/>
    </location>
</feature>
<dbReference type="GO" id="GO:0005886">
    <property type="term" value="C:plasma membrane"/>
    <property type="evidence" value="ECO:0007669"/>
    <property type="project" value="TreeGrafter"/>
</dbReference>
<dbReference type="InterPro" id="IPR038408">
    <property type="entry name" value="GNK2_sf"/>
</dbReference>
<keyword evidence="12" id="KW-0325">Glycoprotein</keyword>
<dbReference type="PROSITE" id="PS51473">
    <property type="entry name" value="GNK2"/>
    <property type="match status" value="2"/>
</dbReference>
<evidence type="ECO:0000256" key="1">
    <source>
        <dbReference type="ARBA" id="ARBA00004167"/>
    </source>
</evidence>
<evidence type="ECO:0000256" key="3">
    <source>
        <dbReference type="ARBA" id="ARBA00022679"/>
    </source>
</evidence>
<dbReference type="InterPro" id="IPR001245">
    <property type="entry name" value="Ser-Thr/Tyr_kinase_cat_dom"/>
</dbReference>
<keyword evidence="10 14" id="KW-1133">Transmembrane helix</keyword>
<dbReference type="PANTHER" id="PTHR27002">
    <property type="entry name" value="RECEPTOR-LIKE SERINE/THREONINE-PROTEIN KINASE SD1-8"/>
    <property type="match status" value="1"/>
</dbReference>
<dbReference type="FunFam" id="3.30.200.20:FF:000142">
    <property type="entry name" value="Cysteine-rich receptor-like protein kinase 10"/>
    <property type="match status" value="1"/>
</dbReference>
<dbReference type="EMBL" id="CM029052">
    <property type="protein sequence ID" value="KAG2558582.1"/>
    <property type="molecule type" value="Genomic_DNA"/>
</dbReference>
<keyword evidence="9 13" id="KW-0067">ATP-binding</keyword>
<feature type="transmembrane region" description="Helical" evidence="14">
    <location>
        <begin position="315"/>
        <end position="336"/>
    </location>
</feature>
<dbReference type="FunFam" id="1.10.510.10:FF:000129">
    <property type="entry name" value="cysteine-rich receptor-like protein kinase 10"/>
    <property type="match status" value="1"/>
</dbReference>
<dbReference type="SUPFAM" id="SSF56112">
    <property type="entry name" value="Protein kinase-like (PK-like)"/>
    <property type="match status" value="1"/>
</dbReference>
<dbReference type="GO" id="GO:0004674">
    <property type="term" value="F:protein serine/threonine kinase activity"/>
    <property type="evidence" value="ECO:0007669"/>
    <property type="project" value="UniProtKB-KW"/>
</dbReference>
<dbReference type="InterPro" id="IPR000719">
    <property type="entry name" value="Prot_kinase_dom"/>
</dbReference>
<dbReference type="Gene3D" id="3.30.430.20">
    <property type="entry name" value="Gnk2 domain, C-X8-C-X2-C motif"/>
    <property type="match status" value="2"/>
</dbReference>
<keyword evidence="8" id="KW-0418">Kinase</keyword>
<name>A0A8T0PEG7_PANVG</name>
<dbReference type="Gene3D" id="1.10.510.10">
    <property type="entry name" value="Transferase(Phosphotransferase) domain 1"/>
    <property type="match status" value="1"/>
</dbReference>
<feature type="transmembrane region" description="Helical" evidence="14">
    <location>
        <begin position="43"/>
        <end position="65"/>
    </location>
</feature>
<dbReference type="Pfam" id="PF07714">
    <property type="entry name" value="PK_Tyr_Ser-Thr"/>
    <property type="match status" value="1"/>
</dbReference>
<keyword evidence="5" id="KW-0732">Signal</keyword>
<feature type="domain" description="Gnk2-homologous" evidence="16">
    <location>
        <begin position="176"/>
        <end position="287"/>
    </location>
</feature>
<evidence type="ECO:0000256" key="8">
    <source>
        <dbReference type="ARBA" id="ARBA00022777"/>
    </source>
</evidence>
<keyword evidence="11 14" id="KW-0472">Membrane</keyword>
<keyword evidence="2" id="KW-0723">Serine/threonine-protein kinase</keyword>
<evidence type="ECO:0000259" key="16">
    <source>
        <dbReference type="PROSITE" id="PS51473"/>
    </source>
</evidence>
<evidence type="ECO:0000256" key="7">
    <source>
        <dbReference type="ARBA" id="ARBA00022741"/>
    </source>
</evidence>
<feature type="binding site" evidence="13">
    <location>
        <position position="405"/>
    </location>
    <ligand>
        <name>ATP</name>
        <dbReference type="ChEBI" id="CHEBI:30616"/>
    </ligand>
</feature>
<keyword evidence="3" id="KW-0808">Transferase</keyword>
<dbReference type="PROSITE" id="PS00108">
    <property type="entry name" value="PROTEIN_KINASE_ST"/>
    <property type="match status" value="1"/>
</dbReference>
<evidence type="ECO:0000313" key="17">
    <source>
        <dbReference type="EMBL" id="KAG2558582.1"/>
    </source>
</evidence>
<dbReference type="Pfam" id="PF01657">
    <property type="entry name" value="Stress-antifung"/>
    <property type="match status" value="2"/>
</dbReference>
<keyword evidence="4 14" id="KW-0812">Transmembrane</keyword>
<evidence type="ECO:0000259" key="15">
    <source>
        <dbReference type="PROSITE" id="PS50011"/>
    </source>
</evidence>
<proteinExistence type="predicted"/>
<keyword evidence="6" id="KW-0677">Repeat</keyword>
<dbReference type="InterPro" id="IPR002902">
    <property type="entry name" value="GNK2"/>
</dbReference>
<comment type="subcellular location">
    <subcellularLocation>
        <location evidence="1">Membrane</location>
        <topology evidence="1">Single-pass membrane protein</topology>
    </subcellularLocation>
</comment>
<gene>
    <name evidence="17" type="ORF">PVAP13_8NG276500</name>
</gene>
<keyword evidence="7 13" id="KW-0547">Nucleotide-binding</keyword>
<dbReference type="InterPro" id="IPR008271">
    <property type="entry name" value="Ser/Thr_kinase_AS"/>
</dbReference>
<evidence type="ECO:0000256" key="6">
    <source>
        <dbReference type="ARBA" id="ARBA00022737"/>
    </source>
</evidence>
<evidence type="ECO:0000313" key="18">
    <source>
        <dbReference type="Proteomes" id="UP000823388"/>
    </source>
</evidence>
<dbReference type="Proteomes" id="UP000823388">
    <property type="component" value="Chromosome 8N"/>
</dbReference>